<dbReference type="GO" id="GO:0005230">
    <property type="term" value="F:extracellular ligand-gated monoatomic ion channel activity"/>
    <property type="evidence" value="ECO:0007669"/>
    <property type="project" value="InterPro"/>
</dbReference>
<name>A0AAN8ITI8_TRICO</name>
<dbReference type="Pfam" id="PF02931">
    <property type="entry name" value="Neur_chan_LBD"/>
    <property type="match status" value="1"/>
</dbReference>
<sequence length="105" mass="12048">MDITMFPFDEQTCFLKFGSWTYHGFALDLRIDSTDEEPSMDTSTYIANGEWDLIGSPVIREVSFYKCCPEPYPTLKDDHPSVSMFLSDDSVRNDTNNLGIDSFIR</sequence>
<protein>
    <recommendedName>
        <fullName evidence="1">Neurotransmitter-gated ion-channel ligand-binding domain-containing protein</fullName>
    </recommendedName>
</protein>
<dbReference type="SUPFAM" id="SSF63712">
    <property type="entry name" value="Nicotinic receptor ligand binding domain-like"/>
    <property type="match status" value="1"/>
</dbReference>
<evidence type="ECO:0000313" key="3">
    <source>
        <dbReference type="Proteomes" id="UP001331761"/>
    </source>
</evidence>
<dbReference type="InterPro" id="IPR006201">
    <property type="entry name" value="Neur_channel"/>
</dbReference>
<dbReference type="EMBL" id="WIXE01004567">
    <property type="protein sequence ID" value="KAK5982923.1"/>
    <property type="molecule type" value="Genomic_DNA"/>
</dbReference>
<proteinExistence type="predicted"/>
<dbReference type="InterPro" id="IPR006202">
    <property type="entry name" value="Neur_chan_lig-bd"/>
</dbReference>
<dbReference type="Gene3D" id="2.70.170.10">
    <property type="entry name" value="Neurotransmitter-gated ion-channel ligand-binding domain"/>
    <property type="match status" value="1"/>
</dbReference>
<dbReference type="InterPro" id="IPR036734">
    <property type="entry name" value="Neur_chan_lig-bd_sf"/>
</dbReference>
<evidence type="ECO:0000259" key="1">
    <source>
        <dbReference type="Pfam" id="PF02931"/>
    </source>
</evidence>
<organism evidence="2 3">
    <name type="scientific">Trichostrongylus colubriformis</name>
    <name type="common">Black scour worm</name>
    <dbReference type="NCBI Taxonomy" id="6319"/>
    <lineage>
        <taxon>Eukaryota</taxon>
        <taxon>Metazoa</taxon>
        <taxon>Ecdysozoa</taxon>
        <taxon>Nematoda</taxon>
        <taxon>Chromadorea</taxon>
        <taxon>Rhabditida</taxon>
        <taxon>Rhabditina</taxon>
        <taxon>Rhabditomorpha</taxon>
        <taxon>Strongyloidea</taxon>
        <taxon>Trichostrongylidae</taxon>
        <taxon>Trichostrongylus</taxon>
    </lineage>
</organism>
<reference evidence="2 3" key="1">
    <citation type="submission" date="2019-10" db="EMBL/GenBank/DDBJ databases">
        <title>Assembly and Annotation for the nematode Trichostrongylus colubriformis.</title>
        <authorList>
            <person name="Martin J."/>
        </authorList>
    </citation>
    <scope>NUCLEOTIDE SEQUENCE [LARGE SCALE GENOMIC DNA]</scope>
    <source>
        <strain evidence="2">G859</strain>
        <tissue evidence="2">Whole worm</tissue>
    </source>
</reference>
<dbReference type="Proteomes" id="UP001331761">
    <property type="component" value="Unassembled WGS sequence"/>
</dbReference>
<dbReference type="GO" id="GO:0016020">
    <property type="term" value="C:membrane"/>
    <property type="evidence" value="ECO:0007669"/>
    <property type="project" value="InterPro"/>
</dbReference>
<dbReference type="AlphaFoldDB" id="A0AAN8ITI8"/>
<dbReference type="GO" id="GO:0004888">
    <property type="term" value="F:transmembrane signaling receptor activity"/>
    <property type="evidence" value="ECO:0007669"/>
    <property type="project" value="InterPro"/>
</dbReference>
<dbReference type="PANTHER" id="PTHR18945">
    <property type="entry name" value="NEUROTRANSMITTER GATED ION CHANNEL"/>
    <property type="match status" value="1"/>
</dbReference>
<keyword evidence="3" id="KW-1185">Reference proteome</keyword>
<evidence type="ECO:0000313" key="2">
    <source>
        <dbReference type="EMBL" id="KAK5982923.1"/>
    </source>
</evidence>
<accession>A0AAN8ITI8</accession>
<feature type="domain" description="Neurotransmitter-gated ion-channel ligand-binding" evidence="1">
    <location>
        <begin position="1"/>
        <end position="73"/>
    </location>
</feature>
<comment type="caution">
    <text evidence="2">The sequence shown here is derived from an EMBL/GenBank/DDBJ whole genome shotgun (WGS) entry which is preliminary data.</text>
</comment>
<gene>
    <name evidence="2" type="ORF">GCK32_019120</name>
</gene>